<evidence type="ECO:0000313" key="1">
    <source>
        <dbReference type="EMBL" id="VAW42762.1"/>
    </source>
</evidence>
<dbReference type="AlphaFoldDB" id="A0A3B0VUL7"/>
<dbReference type="EMBL" id="UOEU01000950">
    <property type="protein sequence ID" value="VAW42762.1"/>
    <property type="molecule type" value="Genomic_DNA"/>
</dbReference>
<organism evidence="1">
    <name type="scientific">hydrothermal vent metagenome</name>
    <dbReference type="NCBI Taxonomy" id="652676"/>
    <lineage>
        <taxon>unclassified sequences</taxon>
        <taxon>metagenomes</taxon>
        <taxon>ecological metagenomes</taxon>
    </lineage>
</organism>
<accession>A0A3B0VUL7</accession>
<reference evidence="1" key="1">
    <citation type="submission" date="2018-06" db="EMBL/GenBank/DDBJ databases">
        <authorList>
            <person name="Zhirakovskaya E."/>
        </authorList>
    </citation>
    <scope>NUCLEOTIDE SEQUENCE</scope>
</reference>
<protein>
    <submittedName>
        <fullName evidence="1">Uncharacterized protein</fullName>
    </submittedName>
</protein>
<feature type="non-terminal residue" evidence="1">
    <location>
        <position position="1"/>
    </location>
</feature>
<gene>
    <name evidence="1" type="ORF">MNBD_CHLOROFLEXI01-1245</name>
</gene>
<proteinExistence type="predicted"/>
<name>A0A3B0VUL7_9ZZZZ</name>
<sequence length="35" mass="4003">FRLRSEKSVAGLSYCIRAQKPTPSEALQLSFELEF</sequence>